<dbReference type="AlphaFoldDB" id="A0A7C4S2X8"/>
<evidence type="ECO:0000313" key="11">
    <source>
        <dbReference type="EMBL" id="HGU47295.1"/>
    </source>
</evidence>
<dbReference type="HAMAP" id="MF_00423">
    <property type="entry name" value="SelA"/>
    <property type="match status" value="1"/>
</dbReference>
<dbReference type="PANTHER" id="PTHR32328:SF0">
    <property type="entry name" value="L-SERYL-TRNA(SEC) SELENIUM TRANSFERASE"/>
    <property type="match status" value="1"/>
</dbReference>
<dbReference type="SUPFAM" id="SSF53383">
    <property type="entry name" value="PLP-dependent transferases"/>
    <property type="match status" value="1"/>
</dbReference>
<keyword evidence="4 8" id="KW-0663">Pyridoxal phosphate</keyword>
<dbReference type="InterPro" id="IPR015421">
    <property type="entry name" value="PyrdxlP-dep_Trfase_major"/>
</dbReference>
<keyword evidence="5 8" id="KW-0648">Protein biosynthesis</keyword>
<evidence type="ECO:0000256" key="5">
    <source>
        <dbReference type="ARBA" id="ARBA00022917"/>
    </source>
</evidence>
<evidence type="ECO:0000256" key="2">
    <source>
        <dbReference type="ARBA" id="ARBA00022490"/>
    </source>
</evidence>
<dbReference type="GO" id="GO:0001717">
    <property type="term" value="P:conversion of seryl-tRNAsec to selenocys-tRNAsec"/>
    <property type="evidence" value="ECO:0007669"/>
    <property type="project" value="UniProtKB-UniRule"/>
</dbReference>
<protein>
    <recommendedName>
        <fullName evidence="8">L-seryl-tRNA(Sec) selenium transferase</fullName>
        <ecNumber evidence="8">2.9.1.1</ecNumber>
    </recommendedName>
    <alternativeName>
        <fullName evidence="8">Selenocysteine synthase</fullName>
        <shortName evidence="8">Sec synthase</shortName>
    </alternativeName>
    <alternativeName>
        <fullName evidence="8">Selenocysteinyl-tRNA(Sec) synthase</fullName>
    </alternativeName>
</protein>
<feature type="modified residue" description="N6-(pyridoxal phosphate)lysine" evidence="8 9">
    <location>
        <position position="288"/>
    </location>
</feature>
<feature type="coiled-coil region" evidence="10">
    <location>
        <begin position="351"/>
        <end position="378"/>
    </location>
</feature>
<comment type="caution">
    <text evidence="11">The sequence shown here is derived from an EMBL/GenBank/DDBJ whole genome shotgun (WGS) entry which is preliminary data.</text>
</comment>
<comment type="function">
    <text evidence="8">Converts seryl-tRNA(Sec) to selenocysteinyl-tRNA(Sec) required for selenoprotein biosynthesis.</text>
</comment>
<comment type="catalytic activity">
    <reaction evidence="8">
        <text>L-seryl-tRNA(Sec) + selenophosphate + H(+) = L-selenocysteinyl-tRNA(Sec) + phosphate</text>
        <dbReference type="Rhea" id="RHEA:22728"/>
        <dbReference type="Rhea" id="RHEA-COMP:9742"/>
        <dbReference type="Rhea" id="RHEA-COMP:9743"/>
        <dbReference type="ChEBI" id="CHEBI:15378"/>
        <dbReference type="ChEBI" id="CHEBI:16144"/>
        <dbReference type="ChEBI" id="CHEBI:43474"/>
        <dbReference type="ChEBI" id="CHEBI:78533"/>
        <dbReference type="ChEBI" id="CHEBI:78573"/>
        <dbReference type="EC" id="2.9.1.1"/>
    </reaction>
</comment>
<dbReference type="EMBL" id="DSZH01000084">
    <property type="protein sequence ID" value="HGU47295.1"/>
    <property type="molecule type" value="Genomic_DNA"/>
</dbReference>
<evidence type="ECO:0000256" key="6">
    <source>
        <dbReference type="ARBA" id="ARBA00023266"/>
    </source>
</evidence>
<dbReference type="InterPro" id="IPR015424">
    <property type="entry name" value="PyrdxlP-dep_Trfase"/>
</dbReference>
<dbReference type="Pfam" id="PF03841">
    <property type="entry name" value="SelA"/>
    <property type="match status" value="1"/>
</dbReference>
<evidence type="ECO:0000256" key="9">
    <source>
        <dbReference type="PIRSR" id="PIRSR618319-50"/>
    </source>
</evidence>
<evidence type="ECO:0000256" key="7">
    <source>
        <dbReference type="ARBA" id="ARBA00044507"/>
    </source>
</evidence>
<evidence type="ECO:0000256" key="10">
    <source>
        <dbReference type="SAM" id="Coils"/>
    </source>
</evidence>
<evidence type="ECO:0000256" key="3">
    <source>
        <dbReference type="ARBA" id="ARBA00022679"/>
    </source>
</evidence>
<dbReference type="InterPro" id="IPR018319">
    <property type="entry name" value="SelA-like"/>
</dbReference>
<evidence type="ECO:0000256" key="4">
    <source>
        <dbReference type="ARBA" id="ARBA00022898"/>
    </source>
</evidence>
<dbReference type="InterPro" id="IPR004534">
    <property type="entry name" value="SelA_trans"/>
</dbReference>
<sequence length="455" mass="51763">MNEEVLRKIPAISSLLDEEEIKKLMEIYPKELVRYFLKEEINRIREEIINNKREEIDKKEIFENVKRAVSPSLKRVINGLGVILHTGLGRAPYSKNIKETVSQFLEGFCNLEINEEDGRRGSRMRHIEKLLIALTGAEAGIVCNNNAGATFLILKVLAEGKEVIVSRGELIEIGGAFRLPDVMRSAGVILREVGTTNRTHLRDYEQAINENTGLILKVHKSNYRIIGFTKEVPIEELVKLGKRYKIPVVDDLGSGALIDFSKYGLPKEPVVRESIEKGADLVCFSGDKLIGGPQCGVIVGKKEYVKKLASHPVMRILRVDKTRLAILENTLRLFFDEEKLLAEHEVIKMILKKEEEIKKMAKKVLNALKDRKEKYQLAILPGECEIGGGSLPGVKLKTYLLRIKHQNVEDLARRLRKNEIPIYGRIEKNSFLLDFRTIREEEIKLLIKGLKEVLN</sequence>
<evidence type="ECO:0000256" key="1">
    <source>
        <dbReference type="ARBA" id="ARBA00001933"/>
    </source>
</evidence>
<dbReference type="NCBIfam" id="TIGR00474">
    <property type="entry name" value="selA"/>
    <property type="match status" value="1"/>
</dbReference>
<keyword evidence="6 8" id="KW-0711">Selenium</keyword>
<dbReference type="GO" id="GO:0001514">
    <property type="term" value="P:selenocysteine incorporation"/>
    <property type="evidence" value="ECO:0007669"/>
    <property type="project" value="UniProtKB-UniRule"/>
</dbReference>
<reference evidence="11" key="1">
    <citation type="journal article" date="2020" name="mSystems">
        <title>Genome- and Community-Level Interaction Insights into Carbon Utilization and Element Cycling Functions of Hydrothermarchaeota in Hydrothermal Sediment.</title>
        <authorList>
            <person name="Zhou Z."/>
            <person name="Liu Y."/>
            <person name="Xu W."/>
            <person name="Pan J."/>
            <person name="Luo Z.H."/>
            <person name="Li M."/>
        </authorList>
    </citation>
    <scope>NUCLEOTIDE SEQUENCE [LARGE SCALE GENOMIC DNA]</scope>
    <source>
        <strain evidence="11">SpSt-594</strain>
    </source>
</reference>
<dbReference type="Gene3D" id="3.40.640.10">
    <property type="entry name" value="Type I PLP-dependent aspartate aminotransferase-like (Major domain)"/>
    <property type="match status" value="1"/>
</dbReference>
<proteinExistence type="inferred from homology"/>
<evidence type="ECO:0000256" key="8">
    <source>
        <dbReference type="HAMAP-Rule" id="MF_00423"/>
    </source>
</evidence>
<organism evidence="11">
    <name type="scientific">candidate division WOR-3 bacterium</name>
    <dbReference type="NCBI Taxonomy" id="2052148"/>
    <lineage>
        <taxon>Bacteria</taxon>
        <taxon>Bacteria division WOR-3</taxon>
    </lineage>
</organism>
<keyword evidence="3 8" id="KW-0808">Transferase</keyword>
<comment type="similarity">
    <text evidence="7 8">Belongs to the SelA family.</text>
</comment>
<dbReference type="GO" id="GO:0004125">
    <property type="term" value="F:L-seryl-tRNA(Sec) selenium transferase activity"/>
    <property type="evidence" value="ECO:0007669"/>
    <property type="project" value="UniProtKB-UniRule"/>
</dbReference>
<comment type="pathway">
    <text evidence="8">Aminoacyl-tRNA biosynthesis; selenocysteinyl-tRNA(Sec) biosynthesis; selenocysteinyl-tRNA(Sec) from L-seryl-tRNA(Sec) (bacterial route): step 1/1.</text>
</comment>
<comment type="cofactor">
    <cofactor evidence="1 8 9">
        <name>pyridoxal 5'-phosphate</name>
        <dbReference type="ChEBI" id="CHEBI:597326"/>
    </cofactor>
</comment>
<dbReference type="Gene3D" id="3.90.1150.180">
    <property type="match status" value="1"/>
</dbReference>
<comment type="subcellular location">
    <subcellularLocation>
        <location evidence="8">Cytoplasm</location>
    </subcellularLocation>
</comment>
<gene>
    <name evidence="8" type="primary">selA</name>
    <name evidence="11" type="ORF">ENT60_01875</name>
</gene>
<dbReference type="PANTHER" id="PTHR32328">
    <property type="entry name" value="L-SERYL-TRNA(SEC) SELENIUM TRANSFERASE"/>
    <property type="match status" value="1"/>
</dbReference>
<dbReference type="GO" id="GO:0005737">
    <property type="term" value="C:cytoplasm"/>
    <property type="evidence" value="ECO:0007669"/>
    <property type="project" value="UniProtKB-SubCell"/>
</dbReference>
<dbReference type="EC" id="2.9.1.1" evidence="8"/>
<name>A0A7C4S2X8_UNCW3</name>
<keyword evidence="10" id="KW-0175">Coiled coil</keyword>
<keyword evidence="2 8" id="KW-0963">Cytoplasm</keyword>
<dbReference type="UniPathway" id="UPA00906">
    <property type="reaction ID" value="UER00896"/>
</dbReference>
<accession>A0A7C4S2X8</accession>